<gene>
    <name evidence="2" type="ORF">METZ01_LOCUS497259</name>
</gene>
<feature type="compositionally biased region" description="Basic residues" evidence="1">
    <location>
        <begin position="55"/>
        <end position="78"/>
    </location>
</feature>
<organism evidence="2">
    <name type="scientific">marine metagenome</name>
    <dbReference type="NCBI Taxonomy" id="408172"/>
    <lineage>
        <taxon>unclassified sequences</taxon>
        <taxon>metagenomes</taxon>
        <taxon>ecological metagenomes</taxon>
    </lineage>
</organism>
<dbReference type="EMBL" id="UINC01217694">
    <property type="protein sequence ID" value="SVE44405.1"/>
    <property type="molecule type" value="Genomic_DNA"/>
</dbReference>
<evidence type="ECO:0000313" key="2">
    <source>
        <dbReference type="EMBL" id="SVE44405.1"/>
    </source>
</evidence>
<name>A0A383DJH8_9ZZZZ</name>
<reference evidence="2" key="1">
    <citation type="submission" date="2018-05" db="EMBL/GenBank/DDBJ databases">
        <authorList>
            <person name="Lanie J.A."/>
            <person name="Ng W.-L."/>
            <person name="Kazmierczak K.M."/>
            <person name="Andrzejewski T.M."/>
            <person name="Davidsen T.M."/>
            <person name="Wayne K.J."/>
            <person name="Tettelin H."/>
            <person name="Glass J.I."/>
            <person name="Rusch D."/>
            <person name="Podicherti R."/>
            <person name="Tsui H.-C.T."/>
            <person name="Winkler M.E."/>
        </authorList>
    </citation>
    <scope>NUCLEOTIDE SEQUENCE</scope>
</reference>
<proteinExistence type="predicted"/>
<feature type="region of interest" description="Disordered" evidence="1">
    <location>
        <begin position="1"/>
        <end position="24"/>
    </location>
</feature>
<protein>
    <submittedName>
        <fullName evidence="2">Uncharacterized protein</fullName>
    </submittedName>
</protein>
<dbReference type="AlphaFoldDB" id="A0A383DJH8"/>
<feature type="non-terminal residue" evidence="2">
    <location>
        <position position="1"/>
    </location>
</feature>
<feature type="non-terminal residue" evidence="2">
    <location>
        <position position="86"/>
    </location>
</feature>
<feature type="region of interest" description="Disordered" evidence="1">
    <location>
        <begin position="54"/>
        <end position="86"/>
    </location>
</feature>
<sequence>AGILIGGRSKRGPPSSLSGKYCNQDREGKASCTCWRNGHRLHWSRLLQIPIGPRRYAKHPLPRMPRRRQPSYCRHTKKPSKETVMH</sequence>
<evidence type="ECO:0000256" key="1">
    <source>
        <dbReference type="SAM" id="MobiDB-lite"/>
    </source>
</evidence>
<accession>A0A383DJH8</accession>